<organism evidence="8">
    <name type="scientific">uncultured delta proteobacterium</name>
    <dbReference type="NCBI Taxonomy" id="34034"/>
    <lineage>
        <taxon>Bacteria</taxon>
        <taxon>Deltaproteobacteria</taxon>
        <taxon>environmental samples</taxon>
    </lineage>
</organism>
<accession>A0A212K122</accession>
<feature type="binding site" evidence="5">
    <location>
        <begin position="146"/>
        <end position="148"/>
    </location>
    <ligand>
        <name>1-deoxy-D-threo-hexo-2,5-diulose 6-phosphate</name>
        <dbReference type="ChEBI" id="CHEBI:58861"/>
    </ligand>
</feature>
<feature type="active site" description="Proton donor" evidence="5 7">
    <location>
        <position position="146"/>
    </location>
</feature>
<dbReference type="PANTHER" id="PTHR47916">
    <property type="entry name" value="FRUCTOSE-BISPHOSPHATE ALDOLASE CLASS 1"/>
    <property type="match status" value="1"/>
</dbReference>
<dbReference type="InterPro" id="IPR050456">
    <property type="entry name" value="DeoC/FbaB_aldolase"/>
</dbReference>
<dbReference type="SUPFAM" id="SSF51569">
    <property type="entry name" value="Aldolase"/>
    <property type="match status" value="1"/>
</dbReference>
<evidence type="ECO:0000256" key="2">
    <source>
        <dbReference type="ARBA" id="ARBA00022679"/>
    </source>
</evidence>
<feature type="active site" description="Schiff-base intermediate with dihydroxyacetone-P" evidence="7">
    <location>
        <position position="177"/>
    </location>
</feature>
<evidence type="ECO:0000313" key="8">
    <source>
        <dbReference type="EMBL" id="SBW05332.1"/>
    </source>
</evidence>
<protein>
    <recommendedName>
        <fullName evidence="5 6">2-amino-3,7-dideoxy-D-threo-hept-6-ulosonate synthase</fullName>
        <shortName evidence="5">ADH synthase</shortName>
        <shortName evidence="5">ADHS</shortName>
        <shortName evidence="5">ADTH synthase</shortName>
        <ecNumber evidence="5 6">2.2.1.10</ecNumber>
    </recommendedName>
</protein>
<evidence type="ECO:0000256" key="3">
    <source>
        <dbReference type="ARBA" id="ARBA00023141"/>
    </source>
</evidence>
<keyword evidence="3 5" id="KW-0057">Aromatic amino acid biosynthesis</keyword>
<dbReference type="SMART" id="SM01133">
    <property type="entry name" value="DeoC"/>
    <property type="match status" value="1"/>
</dbReference>
<dbReference type="Pfam" id="PF01791">
    <property type="entry name" value="DeoC"/>
    <property type="match status" value="1"/>
</dbReference>
<dbReference type="Gene3D" id="3.20.20.70">
    <property type="entry name" value="Aldolase class I"/>
    <property type="match status" value="1"/>
</dbReference>
<dbReference type="NCBIfam" id="NF005556">
    <property type="entry name" value="PRK07226.1"/>
    <property type="match status" value="1"/>
</dbReference>
<feature type="active site" description="Schiff-base intermediate with substrate" evidence="5">
    <location>
        <position position="177"/>
    </location>
</feature>
<dbReference type="InterPro" id="IPR013785">
    <property type="entry name" value="Aldolase_TIM"/>
</dbReference>
<dbReference type="EC" id="2.2.1.10" evidence="5 6"/>
<reference evidence="8" key="1">
    <citation type="submission" date="2016-04" db="EMBL/GenBank/DDBJ databases">
        <authorList>
            <person name="Evans L.H."/>
            <person name="Alamgir A."/>
            <person name="Owens N."/>
            <person name="Weber N.D."/>
            <person name="Virtaneva K."/>
            <person name="Barbian K."/>
            <person name="Babar A."/>
            <person name="Rosenke K."/>
        </authorList>
    </citation>
    <scope>NUCLEOTIDE SEQUENCE</scope>
    <source>
        <strain evidence="8">86</strain>
    </source>
</reference>
<feature type="binding site" evidence="5">
    <location>
        <begin position="202"/>
        <end position="203"/>
    </location>
    <ligand>
        <name>1-deoxy-D-threo-hexo-2,5-diulose 6-phosphate</name>
        <dbReference type="ChEBI" id="CHEBI:58861"/>
    </ligand>
</feature>
<dbReference type="PANTHER" id="PTHR47916:SF1">
    <property type="entry name" value="3-HYDROXY-5-PHOSPHONOOXYPENTANE-2,4-DIONE THIOLASE"/>
    <property type="match status" value="1"/>
</dbReference>
<evidence type="ECO:0000256" key="1">
    <source>
        <dbReference type="ARBA" id="ARBA00022605"/>
    </source>
</evidence>
<dbReference type="PIRSF" id="PIRSF038992">
    <property type="entry name" value="Aldolase_Ia"/>
    <property type="match status" value="1"/>
</dbReference>
<dbReference type="HAMAP" id="MF_00960">
    <property type="entry name" value="ADH_synthase"/>
    <property type="match status" value="1"/>
</dbReference>
<comment type="catalytic activity">
    <reaction evidence="5">
        <text>1-deoxy-D-threo-hexo-2,5-diulose 6-phosphate + L-aspartate 4-semialdehyde = 2,3-dioxopropyl phosphate + 2-amino-2,3,7-trideoxy-D-lyxo-hept-6-ulosonate</text>
        <dbReference type="Rhea" id="RHEA:25952"/>
        <dbReference type="ChEBI" id="CHEBI:58859"/>
        <dbReference type="ChEBI" id="CHEBI:58860"/>
        <dbReference type="ChEBI" id="CHEBI:58861"/>
        <dbReference type="ChEBI" id="CHEBI:537519"/>
        <dbReference type="EC" id="2.2.1.10"/>
    </reaction>
</comment>
<feature type="binding site" evidence="5">
    <location>
        <begin position="230"/>
        <end position="231"/>
    </location>
    <ligand>
        <name>1-deoxy-D-threo-hexo-2,5-diulose 6-phosphate</name>
        <dbReference type="ChEBI" id="CHEBI:58861"/>
    </ligand>
</feature>
<dbReference type="NCBIfam" id="TIGR01949">
    <property type="entry name" value="ADH_synth"/>
    <property type="match status" value="1"/>
</dbReference>
<dbReference type="InterPro" id="IPR002915">
    <property type="entry name" value="DeoC/FbaB/LacD_aldolase"/>
</dbReference>
<name>A0A212K122_9DELT</name>
<keyword evidence="4 5" id="KW-0704">Schiff base</keyword>
<proteinExistence type="inferred from homology"/>
<dbReference type="GO" id="GO:0004332">
    <property type="term" value="F:fructose-bisphosphate aldolase activity"/>
    <property type="evidence" value="ECO:0007669"/>
    <property type="project" value="InterPro"/>
</dbReference>
<dbReference type="GO" id="GO:0016836">
    <property type="term" value="F:hydro-lyase activity"/>
    <property type="evidence" value="ECO:0007669"/>
    <property type="project" value="InterPro"/>
</dbReference>
<comment type="subunit">
    <text evidence="5">Homodecamer.</text>
</comment>
<feature type="active site" description="Proton acceptor" evidence="5">
    <location>
        <position position="26"/>
    </location>
</feature>
<dbReference type="CDD" id="cd00958">
    <property type="entry name" value="DhnA"/>
    <property type="match status" value="1"/>
</dbReference>
<feature type="binding site" evidence="5">
    <location>
        <begin position="26"/>
        <end position="30"/>
    </location>
    <ligand>
        <name>1-deoxy-D-threo-hexo-2,5-diulose 6-phosphate</name>
        <dbReference type="ChEBI" id="CHEBI:58861"/>
    </ligand>
</feature>
<dbReference type="InterPro" id="IPR010210">
    <property type="entry name" value="ADH_synthase"/>
</dbReference>
<dbReference type="GO" id="GO:0009073">
    <property type="term" value="P:aromatic amino acid family biosynthetic process"/>
    <property type="evidence" value="ECO:0007669"/>
    <property type="project" value="UniProtKB-UniRule"/>
</dbReference>
<comment type="similarity">
    <text evidence="5">Belongs to the DeoC/FbaB aldolase family. ADHS subfamily.</text>
</comment>
<dbReference type="GO" id="GO:0016744">
    <property type="term" value="F:transketolase or transaldolase activity"/>
    <property type="evidence" value="ECO:0007669"/>
    <property type="project" value="UniProtKB-UniRule"/>
</dbReference>
<dbReference type="GO" id="GO:0008652">
    <property type="term" value="P:amino acid biosynthetic process"/>
    <property type="evidence" value="ECO:0007669"/>
    <property type="project" value="UniProtKB-KW"/>
</dbReference>
<keyword evidence="1 5" id="KW-0028">Amino-acid biosynthesis</keyword>
<dbReference type="InterPro" id="IPR041720">
    <property type="entry name" value="FbaB-like"/>
</dbReference>
<dbReference type="AlphaFoldDB" id="A0A212K122"/>
<evidence type="ECO:0000256" key="6">
    <source>
        <dbReference type="NCBIfam" id="TIGR01949"/>
    </source>
</evidence>
<gene>
    <name evidence="5" type="primary">aroA'</name>
    <name evidence="8" type="ORF">KL86DPRO_20469</name>
</gene>
<sequence length="266" mass="28163">MHIGKAIRMERLMNRATGNCIIVPMDHGVSVGPLEGLEDMRRAVGEVAEGGADAVLGHKGLARCGHRKGGRDVGLILHLSSSTDLSPHPNAKILTATVEDAIKLGADGVSMHVNLGDPSEARMLEDLGRIAGIAEDWGMPLLVMMYGRGPKIPNSFGPEVVAHCARVAAELGADMVKVPYTGDMDSFNRVVEGCCIPVLIAGGPKHESNRGFVQMVSDAMKAGAKGISIGRNVFQHPRPRLMVQALSGIVHAGWSVDQAMEVLGKE</sequence>
<comment type="function">
    <text evidence="5">Catalyzes a transaldol reaction between 6-deoxy-5-ketofructose 1-phosphate (DKFP) and L-aspartate semialdehyde (ASA) with an elimination of hydroxypyruvaldehyde phosphate to yield 2-amino-3,7-dideoxy-D-threo-hept-6-ulosonate (ADH). Plays a key role in an alternative pathway of the biosynthesis of 3-dehydroquinate (DHQ), which is involved in the canonical pathway for the biosynthesis of aromatic amino acids.</text>
</comment>
<dbReference type="EMBL" id="FLUQ01000002">
    <property type="protein sequence ID" value="SBW05332.1"/>
    <property type="molecule type" value="Genomic_DNA"/>
</dbReference>
<evidence type="ECO:0000256" key="4">
    <source>
        <dbReference type="ARBA" id="ARBA00023270"/>
    </source>
</evidence>
<keyword evidence="2 5" id="KW-0808">Transferase</keyword>
<evidence type="ECO:0000256" key="5">
    <source>
        <dbReference type="HAMAP-Rule" id="MF_00960"/>
    </source>
</evidence>
<keyword evidence="8" id="KW-0456">Lyase</keyword>
<evidence type="ECO:0000256" key="7">
    <source>
        <dbReference type="PIRSR" id="PIRSR038992-1"/>
    </source>
</evidence>